<name>A0AAN6JH88_9BASI</name>
<dbReference type="AlphaFoldDB" id="A0AAN6JH88"/>
<dbReference type="Proteomes" id="UP001176521">
    <property type="component" value="Unassembled WGS sequence"/>
</dbReference>
<keyword evidence="2" id="KW-1185">Reference proteome</keyword>
<sequence length="99" mass="10727">MSVRKRAQRKPAPQNFSGTLATGLAVTAIAAACVSLTIHLDRLNPPALNRASGLKMAHELVTRSCYTSVCAFMYCTNSRIIVANETTRPVQSHELAARK</sequence>
<comment type="caution">
    <text evidence="1">The sequence shown here is derived from an EMBL/GenBank/DDBJ whole genome shotgun (WGS) entry which is preliminary data.</text>
</comment>
<proteinExistence type="predicted"/>
<dbReference type="PROSITE" id="PS51257">
    <property type="entry name" value="PROKAR_LIPOPROTEIN"/>
    <property type="match status" value="1"/>
</dbReference>
<accession>A0AAN6JH88</accession>
<gene>
    <name evidence="1" type="ORF">OC842_006839</name>
</gene>
<evidence type="ECO:0000313" key="2">
    <source>
        <dbReference type="Proteomes" id="UP001176521"/>
    </source>
</evidence>
<evidence type="ECO:0000313" key="1">
    <source>
        <dbReference type="EMBL" id="KAK0521259.1"/>
    </source>
</evidence>
<reference evidence="1" key="1">
    <citation type="journal article" date="2023" name="PhytoFront">
        <title>Draft Genome Resources of Seven Strains of Tilletia horrida, Causal Agent of Kernel Smut of Rice.</title>
        <authorList>
            <person name="Khanal S."/>
            <person name="Antony Babu S."/>
            <person name="Zhou X.G."/>
        </authorList>
    </citation>
    <scope>NUCLEOTIDE SEQUENCE</scope>
    <source>
        <strain evidence="1">TX3</strain>
    </source>
</reference>
<protein>
    <submittedName>
        <fullName evidence="1">Uncharacterized protein</fullName>
    </submittedName>
</protein>
<organism evidence="1 2">
    <name type="scientific">Tilletia horrida</name>
    <dbReference type="NCBI Taxonomy" id="155126"/>
    <lineage>
        <taxon>Eukaryota</taxon>
        <taxon>Fungi</taxon>
        <taxon>Dikarya</taxon>
        <taxon>Basidiomycota</taxon>
        <taxon>Ustilaginomycotina</taxon>
        <taxon>Exobasidiomycetes</taxon>
        <taxon>Tilletiales</taxon>
        <taxon>Tilletiaceae</taxon>
        <taxon>Tilletia</taxon>
    </lineage>
</organism>
<dbReference type="EMBL" id="JAPDMQ010000692">
    <property type="protein sequence ID" value="KAK0521259.1"/>
    <property type="molecule type" value="Genomic_DNA"/>
</dbReference>